<comment type="caution">
    <text evidence="1">The sequence shown here is derived from an EMBL/GenBank/DDBJ whole genome shotgun (WGS) entry which is preliminary data.</text>
</comment>
<accession>A0A5C6LUQ4</accession>
<protein>
    <submittedName>
        <fullName evidence="1">Uncharacterized protein</fullName>
    </submittedName>
</protein>
<organism evidence="1 2">
    <name type="scientific">Chitinophaga pinensis</name>
    <dbReference type="NCBI Taxonomy" id="79329"/>
    <lineage>
        <taxon>Bacteria</taxon>
        <taxon>Pseudomonadati</taxon>
        <taxon>Bacteroidota</taxon>
        <taxon>Chitinophagia</taxon>
        <taxon>Chitinophagales</taxon>
        <taxon>Chitinophagaceae</taxon>
        <taxon>Chitinophaga</taxon>
    </lineage>
</organism>
<dbReference type="EMBL" id="VOHS01000009">
    <property type="protein sequence ID" value="TWW00308.1"/>
    <property type="molecule type" value="Genomic_DNA"/>
</dbReference>
<proteinExistence type="predicted"/>
<evidence type="ECO:0000313" key="1">
    <source>
        <dbReference type="EMBL" id="TWW00308.1"/>
    </source>
</evidence>
<dbReference type="RefSeq" id="WP_146305252.1">
    <property type="nucleotide sequence ID" value="NZ_VOHS01000009.1"/>
</dbReference>
<evidence type="ECO:0000313" key="2">
    <source>
        <dbReference type="Proteomes" id="UP000318815"/>
    </source>
</evidence>
<name>A0A5C6LUQ4_9BACT</name>
<gene>
    <name evidence="1" type="ORF">FEF09_11530</name>
</gene>
<sequence>MQLLQKHIAILNDVRAGKIPLKTFFFKRSKDDADCDLHRQKRSNLITALKFAPLPTDEPLLQELFRQEIKRAEKDPFQGCGDAMMLAASLLSRFKNPENVWLFTAAKRANFDTSCGFDYEFLVSAGIDVTYDLVDNAKASKLKQAFYYVAGASREVCHISQEELLQWETRIQRTLHPSLDTIEQEMYLAIDLNDKEALRELVDQWQTEKTTWTGEEANALLYYETVLKNRAGEIRAYELIAQLDNRAFMRTHALEKLSRLYLENGEALKAWDTLQLALAQERDMARLSGPTVDTIYQLTLAFDNQHPIAIASFSRAMREIRLLPPAQLSRDLAQSARKAAIHMKNKAAAAKIEQIFAPE</sequence>
<dbReference type="AlphaFoldDB" id="A0A5C6LUQ4"/>
<dbReference type="Proteomes" id="UP000318815">
    <property type="component" value="Unassembled WGS sequence"/>
</dbReference>
<keyword evidence="2" id="KW-1185">Reference proteome</keyword>
<dbReference type="OrthoDB" id="305750at2"/>
<reference evidence="1 2" key="1">
    <citation type="submission" date="2019-08" db="EMBL/GenBank/DDBJ databases">
        <title>Whole genome sequencing of chitin degrading bacteria Chitinophaga pinensis YS16.</title>
        <authorList>
            <person name="Singh R.P."/>
            <person name="Manchanda G."/>
            <person name="Maurya I.K."/>
            <person name="Joshi N.K."/>
            <person name="Srivastava A.K."/>
        </authorList>
    </citation>
    <scope>NUCLEOTIDE SEQUENCE [LARGE SCALE GENOMIC DNA]</scope>
    <source>
        <strain evidence="1 2">YS-16</strain>
    </source>
</reference>